<evidence type="ECO:0000313" key="4">
    <source>
        <dbReference type="EMBL" id="CUI78144.1"/>
    </source>
</evidence>
<reference evidence="4 5" key="1">
    <citation type="submission" date="2015-09" db="EMBL/GenBank/DDBJ databases">
        <authorList>
            <person name="Jackson K.R."/>
            <person name="Lunt B.L."/>
            <person name="Fisher J.N.B."/>
            <person name="Gardner A.V."/>
            <person name="Bailey M.E."/>
            <person name="Deus L.M."/>
            <person name="Earl A.S."/>
            <person name="Gibby P.D."/>
            <person name="Hartmann K.A."/>
            <person name="Liu J.E."/>
            <person name="Manci A.M."/>
            <person name="Nielsen D.A."/>
            <person name="Solomon M.B."/>
            <person name="Breakwell D.P."/>
            <person name="Burnett S.H."/>
            <person name="Grose J.H."/>
        </authorList>
    </citation>
    <scope>NUCLEOTIDE SEQUENCE [LARGE SCALE GENOMIC DNA]</scope>
    <source>
        <strain evidence="4 5">2789STDY5608636</strain>
    </source>
</reference>
<dbReference type="Proteomes" id="UP000053096">
    <property type="component" value="Unassembled WGS sequence"/>
</dbReference>
<feature type="signal peptide" evidence="2">
    <location>
        <begin position="1"/>
        <end position="24"/>
    </location>
</feature>
<dbReference type="KEGG" id="bpdz:BBN53_19410"/>
<evidence type="ECO:0000313" key="3">
    <source>
        <dbReference type="EMBL" id="ANY17862.1"/>
    </source>
</evidence>
<dbReference type="Gene3D" id="3.40.190.10">
    <property type="entry name" value="Periplasmic binding protein-like II"/>
    <property type="match status" value="1"/>
</dbReference>
<gene>
    <name evidence="3" type="ORF">BBN53_19410</name>
    <name evidence="4" type="ORF">ERS370011_02189</name>
</gene>
<protein>
    <submittedName>
        <fullName evidence="3">ABC transporter substrate-binding protein</fullName>
    </submittedName>
    <submittedName>
        <fullName evidence="4">Argininosuccinate lyase</fullName>
    </submittedName>
</protein>
<evidence type="ECO:0000313" key="5">
    <source>
        <dbReference type="Proteomes" id="UP000053096"/>
    </source>
</evidence>
<keyword evidence="2" id="KW-0732">Signal</keyword>
<dbReference type="RefSeq" id="WP_048026167.1">
    <property type="nucleotide sequence ID" value="NZ_CAJGUP010000063.1"/>
</dbReference>
<feature type="chain" id="PRO_5005268396" evidence="2">
    <location>
        <begin position="25"/>
        <end position="326"/>
    </location>
</feature>
<name>A0A0J6C5R1_9BORD</name>
<dbReference type="PANTHER" id="PTHR42928:SF5">
    <property type="entry name" value="BLR1237 PROTEIN"/>
    <property type="match status" value="1"/>
</dbReference>
<sequence>MTLGCLRPTLLAAALALPIACAQAANYPDKPINIIVPFSPGGVTDVMARLVAEKLQDDLKVPVVVVNKPGAGTTIATNYVARSAPDGYTILMAASTFAVAPALYKEKAGYDPEKDFRPVSLLAAVPHLLVVAPGLPADNVASLVKFLKAGDGKQGNYSSSGPGTSNHLEGELFSTNAGVRPNHIPYRGSVPALSAIAAGEVNFMFVDVAAAKPFLEGGKVRALAVTTAKRSALLPELPTVGESGVVNFSATPWLGFVVPAKVPDQVVATLGGSLAKMAEDPKLKQRFYDMGLEPSFSQPAEFGSFMAQDRAKWDAVIQQAGIVTLE</sequence>
<dbReference type="Gene3D" id="3.40.190.150">
    <property type="entry name" value="Bordetella uptake gene, domain 1"/>
    <property type="match status" value="1"/>
</dbReference>
<accession>A0A0M7F9Z3</accession>
<dbReference type="GO" id="GO:0016829">
    <property type="term" value="F:lyase activity"/>
    <property type="evidence" value="ECO:0007669"/>
    <property type="project" value="UniProtKB-KW"/>
</dbReference>
<dbReference type="SUPFAM" id="SSF53850">
    <property type="entry name" value="Periplasmic binding protein-like II"/>
    <property type="match status" value="1"/>
</dbReference>
<keyword evidence="4" id="KW-0456">Lyase</keyword>
<evidence type="ECO:0000313" key="6">
    <source>
        <dbReference type="Proteomes" id="UP000092950"/>
    </source>
</evidence>
<dbReference type="PANTHER" id="PTHR42928">
    <property type="entry name" value="TRICARBOXYLATE-BINDING PROTEIN"/>
    <property type="match status" value="1"/>
</dbReference>
<dbReference type="Pfam" id="PF03401">
    <property type="entry name" value="TctC"/>
    <property type="match status" value="1"/>
</dbReference>
<reference evidence="3 6" key="2">
    <citation type="submission" date="2016-07" db="EMBL/GenBank/DDBJ databases">
        <title>Complete genome sequences of Bordetella pseudohinzii.</title>
        <authorList>
            <person name="Spilker T."/>
            <person name="Darrah R."/>
            <person name="LiPuma J.J."/>
        </authorList>
    </citation>
    <scope>NUCLEOTIDE SEQUENCE [LARGE SCALE GENOMIC DNA]</scope>
    <source>
        <strain evidence="3 6">HI4681</strain>
    </source>
</reference>
<evidence type="ECO:0000256" key="2">
    <source>
        <dbReference type="SAM" id="SignalP"/>
    </source>
</evidence>
<proteinExistence type="inferred from homology"/>
<dbReference type="OrthoDB" id="8678477at2"/>
<keyword evidence="6" id="KW-1185">Reference proteome</keyword>
<organism evidence="4 5">
    <name type="scientific">Bordetella pseudohinzii</name>
    <dbReference type="NCBI Taxonomy" id="1331258"/>
    <lineage>
        <taxon>Bacteria</taxon>
        <taxon>Pseudomonadati</taxon>
        <taxon>Pseudomonadota</taxon>
        <taxon>Betaproteobacteria</taxon>
        <taxon>Burkholderiales</taxon>
        <taxon>Alcaligenaceae</taxon>
        <taxon>Bordetella</taxon>
    </lineage>
</organism>
<dbReference type="PIRSF" id="PIRSF017082">
    <property type="entry name" value="YflP"/>
    <property type="match status" value="1"/>
</dbReference>
<dbReference type="Proteomes" id="UP000092950">
    <property type="component" value="Chromosome"/>
</dbReference>
<dbReference type="CDD" id="cd13578">
    <property type="entry name" value="PBP2_Bug27"/>
    <property type="match status" value="1"/>
</dbReference>
<dbReference type="EMBL" id="CP016440">
    <property type="protein sequence ID" value="ANY17862.1"/>
    <property type="molecule type" value="Genomic_DNA"/>
</dbReference>
<comment type="similarity">
    <text evidence="1">Belongs to the UPF0065 (bug) family.</text>
</comment>
<dbReference type="EMBL" id="CYTV01000005">
    <property type="protein sequence ID" value="CUI78144.1"/>
    <property type="molecule type" value="Genomic_DNA"/>
</dbReference>
<accession>A0A0J6C5R1</accession>
<dbReference type="AlphaFoldDB" id="A0A0J6C5R1"/>
<dbReference type="InterPro" id="IPR005064">
    <property type="entry name" value="BUG"/>
</dbReference>
<evidence type="ECO:0000256" key="1">
    <source>
        <dbReference type="ARBA" id="ARBA00006987"/>
    </source>
</evidence>
<dbReference type="InterPro" id="IPR042100">
    <property type="entry name" value="Bug_dom1"/>
</dbReference>